<proteinExistence type="predicted"/>
<keyword evidence="1" id="KW-0732">Signal</keyword>
<gene>
    <name evidence="2" type="ORF">HGRIS_011710</name>
</gene>
<protein>
    <submittedName>
        <fullName evidence="2">Uncharacterized protein</fullName>
    </submittedName>
</protein>
<feature type="signal peptide" evidence="1">
    <location>
        <begin position="1"/>
        <end position="19"/>
    </location>
</feature>
<reference evidence="3" key="1">
    <citation type="submission" date="2024-06" db="EMBL/GenBank/DDBJ databases">
        <title>Multi-omics analyses provide insights into the biosynthesis of the anticancer antibiotic pleurotin in Hohenbuehelia grisea.</title>
        <authorList>
            <person name="Weaver J.A."/>
            <person name="Alberti F."/>
        </authorList>
    </citation>
    <scope>NUCLEOTIDE SEQUENCE [LARGE SCALE GENOMIC DNA]</scope>
    <source>
        <strain evidence="3">T-177</strain>
    </source>
</reference>
<comment type="caution">
    <text evidence="2">The sequence shown here is derived from an EMBL/GenBank/DDBJ whole genome shotgun (WGS) entry which is preliminary data.</text>
</comment>
<name>A0ABR3JY48_9AGAR</name>
<feature type="chain" id="PRO_5045241407" evidence="1">
    <location>
        <begin position="20"/>
        <end position="95"/>
    </location>
</feature>
<keyword evidence="3" id="KW-1185">Reference proteome</keyword>
<evidence type="ECO:0000256" key="1">
    <source>
        <dbReference type="SAM" id="SignalP"/>
    </source>
</evidence>
<dbReference type="EMBL" id="JASNQZ010000002">
    <property type="protein sequence ID" value="KAL0960062.1"/>
    <property type="molecule type" value="Genomic_DNA"/>
</dbReference>
<evidence type="ECO:0000313" key="3">
    <source>
        <dbReference type="Proteomes" id="UP001556367"/>
    </source>
</evidence>
<evidence type="ECO:0000313" key="2">
    <source>
        <dbReference type="EMBL" id="KAL0960062.1"/>
    </source>
</evidence>
<organism evidence="2 3">
    <name type="scientific">Hohenbuehelia grisea</name>
    <dbReference type="NCBI Taxonomy" id="104357"/>
    <lineage>
        <taxon>Eukaryota</taxon>
        <taxon>Fungi</taxon>
        <taxon>Dikarya</taxon>
        <taxon>Basidiomycota</taxon>
        <taxon>Agaricomycotina</taxon>
        <taxon>Agaricomycetes</taxon>
        <taxon>Agaricomycetidae</taxon>
        <taxon>Agaricales</taxon>
        <taxon>Pleurotineae</taxon>
        <taxon>Pleurotaceae</taxon>
        <taxon>Hohenbuehelia</taxon>
    </lineage>
</organism>
<dbReference type="Proteomes" id="UP001556367">
    <property type="component" value="Unassembled WGS sequence"/>
</dbReference>
<accession>A0ABR3JY48</accession>
<sequence length="95" mass="9761">MYKLTSAFFALALAQSIAAASLYARGGAEEHHCPIGAGVVDPQCTSIYQACPKARCNLPGQSFANGITCPGDTHCCSAQVGVQCTPSGDLCPILN</sequence>